<accession>A0A4S9EB57</accession>
<gene>
    <name evidence="2" type="ORF">D6D10_08361</name>
</gene>
<dbReference type="AlphaFoldDB" id="A0A4S9EB57"/>
<evidence type="ECO:0000313" key="2">
    <source>
        <dbReference type="EMBL" id="THX31471.1"/>
    </source>
</evidence>
<name>A0A4S9EB57_AURPU</name>
<evidence type="ECO:0000313" key="3">
    <source>
        <dbReference type="Proteomes" id="UP000308953"/>
    </source>
</evidence>
<dbReference type="EMBL" id="QZAV01000281">
    <property type="protein sequence ID" value="THX31471.1"/>
    <property type="molecule type" value="Genomic_DNA"/>
</dbReference>
<evidence type="ECO:0000256" key="1">
    <source>
        <dbReference type="SAM" id="MobiDB-lite"/>
    </source>
</evidence>
<sequence length="372" mass="41276">MSDSFERPYPISQDEGDLTEDPLSGIHVDPSIYAGLFHDGSGLETTGPFHAHYGFTSEATVQYNEDFVQKRVAESAYAEPWSGLNSQSAIFSSTSTLSQTIIAAQPDMMNVQVDVSDSGYNSLPCKPLVCPQCGKAFKNKAEEKYDIKNCTNLKGFATSNDLERHQKDIHLIRPKHGPQAYYRCVLPTCSKREKIWTRKDNFKAHITRMHKNMGIDIDHLIGRSEMNPTAAELEQLARAKNAQIHNKNKGKQRASNQSKQAMMQEYGDTSSEPDASQAAIPLWQTHVPEYLDDVPQEAAEMVTAYSTRRVANTNVSNVVLKYPDGIPVNTYGYVQPNSRHNSADGAWDEMSDTSFAYSHESSAFGGGTSDFG</sequence>
<protein>
    <recommendedName>
        <fullName evidence="4">C2H2-type domain-containing protein</fullName>
    </recommendedName>
</protein>
<dbReference type="Proteomes" id="UP000308953">
    <property type="component" value="Unassembled WGS sequence"/>
</dbReference>
<feature type="region of interest" description="Disordered" evidence="1">
    <location>
        <begin position="1"/>
        <end position="24"/>
    </location>
</feature>
<comment type="caution">
    <text evidence="2">The sequence shown here is derived from an EMBL/GenBank/DDBJ whole genome shotgun (WGS) entry which is preliminary data.</text>
</comment>
<feature type="region of interest" description="Disordered" evidence="1">
    <location>
        <begin position="243"/>
        <end position="275"/>
    </location>
</feature>
<evidence type="ECO:0008006" key="4">
    <source>
        <dbReference type="Google" id="ProtNLM"/>
    </source>
</evidence>
<organism evidence="2 3">
    <name type="scientific">Aureobasidium pullulans</name>
    <name type="common">Black yeast</name>
    <name type="synonym">Pullularia pullulans</name>
    <dbReference type="NCBI Taxonomy" id="5580"/>
    <lineage>
        <taxon>Eukaryota</taxon>
        <taxon>Fungi</taxon>
        <taxon>Dikarya</taxon>
        <taxon>Ascomycota</taxon>
        <taxon>Pezizomycotina</taxon>
        <taxon>Dothideomycetes</taxon>
        <taxon>Dothideomycetidae</taxon>
        <taxon>Dothideales</taxon>
        <taxon>Saccotheciaceae</taxon>
        <taxon>Aureobasidium</taxon>
    </lineage>
</organism>
<feature type="compositionally biased region" description="Polar residues" evidence="1">
    <location>
        <begin position="253"/>
        <end position="274"/>
    </location>
</feature>
<proteinExistence type="predicted"/>
<reference evidence="2 3" key="1">
    <citation type="submission" date="2018-10" db="EMBL/GenBank/DDBJ databases">
        <title>Fifty Aureobasidium pullulans genomes reveal a recombining polyextremotolerant generalist.</title>
        <authorList>
            <person name="Gostincar C."/>
            <person name="Turk M."/>
            <person name="Zajc J."/>
            <person name="Gunde-Cimerman N."/>
        </authorList>
    </citation>
    <scope>NUCLEOTIDE SEQUENCE [LARGE SCALE GENOMIC DNA]</scope>
    <source>
        <strain evidence="2 3">EXF-9785</strain>
    </source>
</reference>